<keyword evidence="2" id="KW-0812">Transmembrane</keyword>
<organism evidence="3 4">
    <name type="scientific">Microbotryum intermedium</name>
    <dbReference type="NCBI Taxonomy" id="269621"/>
    <lineage>
        <taxon>Eukaryota</taxon>
        <taxon>Fungi</taxon>
        <taxon>Dikarya</taxon>
        <taxon>Basidiomycota</taxon>
        <taxon>Pucciniomycotina</taxon>
        <taxon>Microbotryomycetes</taxon>
        <taxon>Microbotryales</taxon>
        <taxon>Microbotryaceae</taxon>
        <taxon>Microbotryum</taxon>
    </lineage>
</organism>
<feature type="compositionally biased region" description="Low complexity" evidence="1">
    <location>
        <begin position="109"/>
        <end position="118"/>
    </location>
</feature>
<protein>
    <submittedName>
        <fullName evidence="3">BQ2448_7458 protein</fullName>
    </submittedName>
</protein>
<feature type="region of interest" description="Disordered" evidence="1">
    <location>
        <begin position="36"/>
        <end position="60"/>
    </location>
</feature>
<sequence>MLGLGSAGATNSLRLGVTSASVRATPALARRQVMQAQQLQQLQRRTYADGPNSNKPRKMMDDNRVVMMGLAAGGLGLIWYLMYGASPNSATLPPTSPSHATVQRPPTESGSSAPAPGSAQYEYPLVHRSARAAVPKALLSQPRLLVLSIALIRGNTMRSVDTMLFSPFASRSRLECTSAFESFY</sequence>
<dbReference type="EMBL" id="FMSP01000018">
    <property type="protein sequence ID" value="SCV73532.1"/>
    <property type="molecule type" value="Genomic_DNA"/>
</dbReference>
<feature type="region of interest" description="Disordered" evidence="1">
    <location>
        <begin position="92"/>
        <end position="118"/>
    </location>
</feature>
<keyword evidence="2" id="KW-0472">Membrane</keyword>
<keyword evidence="2" id="KW-1133">Transmembrane helix</keyword>
<dbReference type="Proteomes" id="UP000198372">
    <property type="component" value="Unassembled WGS sequence"/>
</dbReference>
<evidence type="ECO:0000313" key="3">
    <source>
        <dbReference type="EMBL" id="SCV73532.1"/>
    </source>
</evidence>
<evidence type="ECO:0000313" key="4">
    <source>
        <dbReference type="Proteomes" id="UP000198372"/>
    </source>
</evidence>
<proteinExistence type="predicted"/>
<accession>A0A238FIB2</accession>
<evidence type="ECO:0000256" key="1">
    <source>
        <dbReference type="SAM" id="MobiDB-lite"/>
    </source>
</evidence>
<feature type="transmembrane region" description="Helical" evidence="2">
    <location>
        <begin position="65"/>
        <end position="83"/>
    </location>
</feature>
<feature type="compositionally biased region" description="Polar residues" evidence="1">
    <location>
        <begin position="92"/>
        <end position="108"/>
    </location>
</feature>
<name>A0A238FIB2_9BASI</name>
<keyword evidence="4" id="KW-1185">Reference proteome</keyword>
<dbReference type="OrthoDB" id="10428313at2759"/>
<gene>
    <name evidence="3" type="ORF">BQ2448_7458</name>
</gene>
<dbReference type="AlphaFoldDB" id="A0A238FIB2"/>
<evidence type="ECO:0000256" key="2">
    <source>
        <dbReference type="SAM" id="Phobius"/>
    </source>
</evidence>
<reference evidence="4" key="1">
    <citation type="submission" date="2016-09" db="EMBL/GenBank/DDBJ databases">
        <authorList>
            <person name="Jeantristanb JTB J.-T."/>
            <person name="Ricardo R."/>
        </authorList>
    </citation>
    <scope>NUCLEOTIDE SEQUENCE [LARGE SCALE GENOMIC DNA]</scope>
</reference>
<feature type="compositionally biased region" description="Low complexity" evidence="1">
    <location>
        <begin position="36"/>
        <end position="45"/>
    </location>
</feature>